<dbReference type="GO" id="GO:0003700">
    <property type="term" value="F:DNA-binding transcription factor activity"/>
    <property type="evidence" value="ECO:0007669"/>
    <property type="project" value="InterPro"/>
</dbReference>
<evidence type="ECO:0000313" key="5">
    <source>
        <dbReference type="EMBL" id="VYU28171.1"/>
    </source>
</evidence>
<keyword evidence="2" id="KW-0238">DNA-binding</keyword>
<proteinExistence type="predicted"/>
<evidence type="ECO:0000259" key="4">
    <source>
        <dbReference type="PROSITE" id="PS01124"/>
    </source>
</evidence>
<organism evidence="5">
    <name type="scientific">Paraprevotella clara</name>
    <dbReference type="NCBI Taxonomy" id="454154"/>
    <lineage>
        <taxon>Bacteria</taxon>
        <taxon>Pseudomonadati</taxon>
        <taxon>Bacteroidota</taxon>
        <taxon>Bacteroidia</taxon>
        <taxon>Bacteroidales</taxon>
        <taxon>Prevotellaceae</taxon>
        <taxon>Paraprevotella</taxon>
    </lineage>
</organism>
<dbReference type="Pfam" id="PF12833">
    <property type="entry name" value="HTH_18"/>
    <property type="match status" value="1"/>
</dbReference>
<dbReference type="PROSITE" id="PS01124">
    <property type="entry name" value="HTH_ARAC_FAMILY_2"/>
    <property type="match status" value="1"/>
</dbReference>
<keyword evidence="1" id="KW-0805">Transcription regulation</keyword>
<dbReference type="PANTHER" id="PTHR43280:SF32">
    <property type="entry name" value="TRANSCRIPTIONAL REGULATORY PROTEIN"/>
    <property type="match status" value="1"/>
</dbReference>
<name>A0A6N3DMX8_9BACT</name>
<dbReference type="EMBL" id="CACRUT010000015">
    <property type="protein sequence ID" value="VYU28171.1"/>
    <property type="molecule type" value="Genomic_DNA"/>
</dbReference>
<keyword evidence="3" id="KW-0804">Transcription</keyword>
<dbReference type="Gene3D" id="1.10.10.60">
    <property type="entry name" value="Homeodomain-like"/>
    <property type="match status" value="1"/>
</dbReference>
<sequence length="287" mass="33706">MAFCMNRGDYTYEKVLEGFGKEKAPFIIWREEDLFVLRPYPVKTKFWGFFFCVEGHMEIEINLRHRLFDAGKILCLAANYAVRIVSRSEDFRCTGILFSEEYWKKAVLRDYFLGRLSVRSAIVPMGDKIQEAFSCVRRLLQIYMSLPEGNGKEEGVRHLVVSVLYLIEEACREYKETENPVSRNEQLMWRFLELVYKEYKCHRRVAYYAGRLSVTPRYLTTVLRQVGGRTASRWIEEYVVLEAQVLLRNSTMTIKDIAYGLHFNDPSIFSKYFTRVAGMSPEAYRAS</sequence>
<feature type="domain" description="HTH araC/xylS-type" evidence="4">
    <location>
        <begin position="189"/>
        <end position="287"/>
    </location>
</feature>
<dbReference type="SMART" id="SM00342">
    <property type="entry name" value="HTH_ARAC"/>
    <property type="match status" value="1"/>
</dbReference>
<evidence type="ECO:0000256" key="1">
    <source>
        <dbReference type="ARBA" id="ARBA00023015"/>
    </source>
</evidence>
<evidence type="ECO:0000256" key="3">
    <source>
        <dbReference type="ARBA" id="ARBA00023163"/>
    </source>
</evidence>
<dbReference type="AlphaFoldDB" id="A0A6N3DMX8"/>
<dbReference type="InterPro" id="IPR009057">
    <property type="entry name" value="Homeodomain-like_sf"/>
</dbReference>
<dbReference type="PANTHER" id="PTHR43280">
    <property type="entry name" value="ARAC-FAMILY TRANSCRIPTIONAL REGULATOR"/>
    <property type="match status" value="1"/>
</dbReference>
<dbReference type="SUPFAM" id="SSF46689">
    <property type="entry name" value="Homeodomain-like"/>
    <property type="match status" value="1"/>
</dbReference>
<dbReference type="GO" id="GO:0043565">
    <property type="term" value="F:sequence-specific DNA binding"/>
    <property type="evidence" value="ECO:0007669"/>
    <property type="project" value="InterPro"/>
</dbReference>
<protein>
    <submittedName>
        <fullName evidence="5">HTH-type transcriptional activator RhaR</fullName>
    </submittedName>
</protein>
<reference evidence="5" key="1">
    <citation type="submission" date="2019-11" db="EMBL/GenBank/DDBJ databases">
        <authorList>
            <person name="Feng L."/>
        </authorList>
    </citation>
    <scope>NUCLEOTIDE SEQUENCE</scope>
    <source>
        <strain evidence="5">PclaraLFYP37</strain>
    </source>
</reference>
<evidence type="ECO:0000256" key="2">
    <source>
        <dbReference type="ARBA" id="ARBA00023125"/>
    </source>
</evidence>
<dbReference type="RefSeq" id="WP_008617478.1">
    <property type="nucleotide sequence ID" value="NZ_CACRUT010000015.1"/>
</dbReference>
<accession>A0A6N3DMX8</accession>
<dbReference type="InterPro" id="IPR018060">
    <property type="entry name" value="HTH_AraC"/>
</dbReference>
<gene>
    <name evidence="5" type="primary">rhaR</name>
    <name evidence="5" type="ORF">PCLFYP37_02391</name>
</gene>